<dbReference type="EMBL" id="AWTV01000009">
    <property type="protein sequence ID" value="KIH88231.1"/>
    <property type="molecule type" value="Genomic_DNA"/>
</dbReference>
<gene>
    <name evidence="8" type="ORF">SPBR_07633</name>
</gene>
<sequence>MPWTTTKYELSPPPLDELAAVLQTGLQQHFESVSVHVTRSPELREAPFHLAAAGISGRERIGDVGGPQNLRPLPRLDHKYHLREIMDLMEMQDGLVIGAGAGPFHHVGGNTELMPNLSYTDGVANNQTRFARIVPATETDSVRDIATGTLAHRCRPLPAPKSADSALLTNLYASDGAPGDVLKMVAHGRKPDSPDFTAAIQDVLRSTYSQPVSLGGVFVLRRGRALLHVMSDFKTEPRLPGNQDNWLTFFDVAAPLTCLSVVHARDPGLRLHLEHTHCFSERGEGGHFHHDSTPADAEYEAYFNTAKVIYRIDGPGE</sequence>
<dbReference type="Pfam" id="PF08925">
    <property type="entry name" value="DUF1907"/>
    <property type="match status" value="1"/>
</dbReference>
<protein>
    <recommendedName>
        <fullName evidence="7">DUF1907 domain-containing protein</fullName>
    </recommendedName>
</protein>
<evidence type="ECO:0000259" key="7">
    <source>
        <dbReference type="SMART" id="SM01168"/>
    </source>
</evidence>
<feature type="domain" description="DUF1907" evidence="7">
    <location>
        <begin position="21"/>
        <end position="312"/>
    </location>
</feature>
<comment type="subcellular location">
    <subcellularLocation>
        <location evidence="1">Nucleus</location>
    </subcellularLocation>
</comment>
<comment type="caution">
    <text evidence="8">The sequence shown here is derived from an EMBL/GenBank/DDBJ whole genome shotgun (WGS) entry which is preliminary data.</text>
</comment>
<dbReference type="GO" id="GO:0008270">
    <property type="term" value="F:zinc ion binding"/>
    <property type="evidence" value="ECO:0007669"/>
    <property type="project" value="TreeGrafter"/>
</dbReference>
<evidence type="ECO:0000256" key="5">
    <source>
        <dbReference type="ARBA" id="ARBA00022833"/>
    </source>
</evidence>
<evidence type="ECO:0000256" key="6">
    <source>
        <dbReference type="ARBA" id="ARBA00023242"/>
    </source>
</evidence>
<dbReference type="AlphaFoldDB" id="A0A0C2IGB5"/>
<name>A0A0C2IGB5_9PEZI</name>
<evidence type="ECO:0000313" key="8">
    <source>
        <dbReference type="EMBL" id="KIH88231.1"/>
    </source>
</evidence>
<evidence type="ECO:0000256" key="4">
    <source>
        <dbReference type="ARBA" id="ARBA00022801"/>
    </source>
</evidence>
<keyword evidence="4" id="KW-0378">Hydrolase</keyword>
<dbReference type="Proteomes" id="UP000031575">
    <property type="component" value="Unassembled WGS sequence"/>
</dbReference>
<dbReference type="PANTHER" id="PTHR13204">
    <property type="entry name" value="PTD012 PROTEIN"/>
    <property type="match status" value="1"/>
</dbReference>
<keyword evidence="5" id="KW-0862">Zinc</keyword>
<dbReference type="RefSeq" id="XP_040616241.1">
    <property type="nucleotide sequence ID" value="XM_040765887.1"/>
</dbReference>
<evidence type="ECO:0000256" key="2">
    <source>
        <dbReference type="ARBA" id="ARBA00011245"/>
    </source>
</evidence>
<evidence type="ECO:0000313" key="9">
    <source>
        <dbReference type="Proteomes" id="UP000031575"/>
    </source>
</evidence>
<evidence type="ECO:0000256" key="3">
    <source>
        <dbReference type="ARBA" id="ARBA00022723"/>
    </source>
</evidence>
<proteinExistence type="predicted"/>
<reference evidence="8 9" key="1">
    <citation type="journal article" date="2014" name="BMC Genomics">
        <title>Comparative genomics of the major fungal agents of human and animal Sporotrichosis: Sporothrix schenckii and Sporothrix brasiliensis.</title>
        <authorList>
            <person name="Teixeira M.M."/>
            <person name="de Almeida L.G."/>
            <person name="Kubitschek-Barreira P."/>
            <person name="Alves F.L."/>
            <person name="Kioshima E.S."/>
            <person name="Abadio A.K."/>
            <person name="Fernandes L."/>
            <person name="Derengowski L.S."/>
            <person name="Ferreira K.S."/>
            <person name="Souza R.C."/>
            <person name="Ruiz J.C."/>
            <person name="de Andrade N.C."/>
            <person name="Paes H.C."/>
            <person name="Nicola A.M."/>
            <person name="Albuquerque P."/>
            <person name="Gerber A.L."/>
            <person name="Martins V.P."/>
            <person name="Peconick L.D."/>
            <person name="Neto A.V."/>
            <person name="Chaucanez C.B."/>
            <person name="Silva P.A."/>
            <person name="Cunha O.L."/>
            <person name="de Oliveira F.F."/>
            <person name="dos Santos T.C."/>
            <person name="Barros A.L."/>
            <person name="Soares M.A."/>
            <person name="de Oliveira L.M."/>
            <person name="Marini M.M."/>
            <person name="Villalobos-Duno H."/>
            <person name="Cunha M.M."/>
            <person name="de Hoog S."/>
            <person name="da Silveira J.F."/>
            <person name="Henrissat B."/>
            <person name="Nino-Vega G.A."/>
            <person name="Cisalpino P.S."/>
            <person name="Mora-Montes H.M."/>
            <person name="Almeida S.R."/>
            <person name="Stajich J.E."/>
            <person name="Lopes-Bezerra L.M."/>
            <person name="Vasconcelos A.T."/>
            <person name="Felipe M.S."/>
        </authorList>
    </citation>
    <scope>NUCLEOTIDE SEQUENCE [LARGE SCALE GENOMIC DNA]</scope>
    <source>
        <strain evidence="8 9">5110</strain>
    </source>
</reference>
<accession>A0A0C2IGB5</accession>
<keyword evidence="6" id="KW-0539">Nucleus</keyword>
<dbReference type="GeneID" id="63680808"/>
<dbReference type="GO" id="GO:0016788">
    <property type="term" value="F:hydrolase activity, acting on ester bonds"/>
    <property type="evidence" value="ECO:0007669"/>
    <property type="project" value="TreeGrafter"/>
</dbReference>
<evidence type="ECO:0000256" key="1">
    <source>
        <dbReference type="ARBA" id="ARBA00004123"/>
    </source>
</evidence>
<dbReference type="SMART" id="SM01168">
    <property type="entry name" value="DUF1907"/>
    <property type="match status" value="1"/>
</dbReference>
<dbReference type="VEuPathDB" id="FungiDB:SPBR_07633"/>
<dbReference type="OrthoDB" id="5119241at2759"/>
<comment type="subunit">
    <text evidence="2">Monomer.</text>
</comment>
<dbReference type="CDD" id="cd17298">
    <property type="entry name" value="DUF1907"/>
    <property type="match status" value="1"/>
</dbReference>
<organism evidence="8 9">
    <name type="scientific">Sporothrix brasiliensis 5110</name>
    <dbReference type="NCBI Taxonomy" id="1398154"/>
    <lineage>
        <taxon>Eukaryota</taxon>
        <taxon>Fungi</taxon>
        <taxon>Dikarya</taxon>
        <taxon>Ascomycota</taxon>
        <taxon>Pezizomycotina</taxon>
        <taxon>Sordariomycetes</taxon>
        <taxon>Sordariomycetidae</taxon>
        <taxon>Ophiostomatales</taxon>
        <taxon>Ophiostomataceae</taxon>
        <taxon>Sporothrix</taxon>
    </lineage>
</organism>
<dbReference type="GO" id="GO:0005634">
    <property type="term" value="C:nucleus"/>
    <property type="evidence" value="ECO:0007669"/>
    <property type="project" value="UniProtKB-SubCell"/>
</dbReference>
<dbReference type="SUPFAM" id="SSF117856">
    <property type="entry name" value="AF0104/ALDC/Ptd012-like"/>
    <property type="match status" value="1"/>
</dbReference>
<dbReference type="PANTHER" id="PTHR13204:SF1">
    <property type="entry name" value="ESTER HYDROLASE C11ORF54"/>
    <property type="match status" value="1"/>
</dbReference>
<keyword evidence="9" id="KW-1185">Reference proteome</keyword>
<dbReference type="InterPro" id="IPR015021">
    <property type="entry name" value="C11orf54_DUF1907"/>
</dbReference>
<dbReference type="HOGENOM" id="CLU_055541_0_0_1"/>
<keyword evidence="3" id="KW-0479">Metal-binding</keyword>